<evidence type="ECO:0000259" key="3">
    <source>
        <dbReference type="Pfam" id="PF00561"/>
    </source>
</evidence>
<evidence type="ECO:0000313" key="5">
    <source>
        <dbReference type="Proteomes" id="UP000245647"/>
    </source>
</evidence>
<dbReference type="RefSeq" id="WP_109416116.1">
    <property type="nucleotide sequence ID" value="NZ_QEAS01000009.1"/>
</dbReference>
<keyword evidence="5" id="KW-1185">Reference proteome</keyword>
<dbReference type="InterPro" id="IPR029058">
    <property type="entry name" value="AB_hydrolase_fold"/>
</dbReference>
<dbReference type="Pfam" id="PF00561">
    <property type="entry name" value="Abhydrolase_1"/>
    <property type="match status" value="1"/>
</dbReference>
<comment type="similarity">
    <text evidence="1">Belongs to the AB hydrolase superfamily.</text>
</comment>
<dbReference type="FunFam" id="3.40.50.1820:FF:000042">
    <property type="entry name" value="probable strigolactone esterase DAD2"/>
    <property type="match status" value="1"/>
</dbReference>
<dbReference type="EMBL" id="QEAS01000009">
    <property type="protein sequence ID" value="PWG80409.1"/>
    <property type="molecule type" value="Genomic_DNA"/>
</dbReference>
<evidence type="ECO:0000256" key="2">
    <source>
        <dbReference type="ARBA" id="ARBA00022801"/>
    </source>
</evidence>
<gene>
    <name evidence="4" type="ORF">DDR33_12450</name>
</gene>
<proteinExistence type="inferred from homology"/>
<dbReference type="GO" id="GO:0016787">
    <property type="term" value="F:hydrolase activity"/>
    <property type="evidence" value="ECO:0007669"/>
    <property type="project" value="UniProtKB-KW"/>
</dbReference>
<dbReference type="OrthoDB" id="9780932at2"/>
<dbReference type="InterPro" id="IPR000073">
    <property type="entry name" value="AB_hydrolase_1"/>
</dbReference>
<dbReference type="PANTHER" id="PTHR43039">
    <property type="entry name" value="ESTERASE-RELATED"/>
    <property type="match status" value="1"/>
</dbReference>
<feature type="domain" description="AB hydrolase-1" evidence="3">
    <location>
        <begin position="23"/>
        <end position="254"/>
    </location>
</feature>
<accession>A0A2U2PH11</accession>
<name>A0A2U2PH11_9SPHI</name>
<organism evidence="4 5">
    <name type="scientific">Pararcticibacter amylolyticus</name>
    <dbReference type="NCBI Taxonomy" id="2173175"/>
    <lineage>
        <taxon>Bacteria</taxon>
        <taxon>Pseudomonadati</taxon>
        <taxon>Bacteroidota</taxon>
        <taxon>Sphingobacteriia</taxon>
        <taxon>Sphingobacteriales</taxon>
        <taxon>Sphingobacteriaceae</taxon>
        <taxon>Pararcticibacter</taxon>
    </lineage>
</organism>
<dbReference type="Proteomes" id="UP000245647">
    <property type="component" value="Unassembled WGS sequence"/>
</dbReference>
<dbReference type="AlphaFoldDB" id="A0A2U2PH11"/>
<evidence type="ECO:0000313" key="4">
    <source>
        <dbReference type="EMBL" id="PWG80409.1"/>
    </source>
</evidence>
<dbReference type="SUPFAM" id="SSF53474">
    <property type="entry name" value="alpha/beta-Hydrolases"/>
    <property type="match status" value="1"/>
</dbReference>
<comment type="caution">
    <text evidence="4">The sequence shown here is derived from an EMBL/GenBank/DDBJ whole genome shotgun (WGS) entry which is preliminary data.</text>
</comment>
<reference evidence="4 5" key="1">
    <citation type="submission" date="2018-04" db="EMBL/GenBank/DDBJ databases">
        <title>Pedobacter chongqingensis sp. nov., isolated from a rottenly hemp rope.</title>
        <authorList>
            <person name="Cai Y."/>
        </authorList>
    </citation>
    <scope>NUCLEOTIDE SEQUENCE [LARGE SCALE GENOMIC DNA]</scope>
    <source>
        <strain evidence="4 5">FJ4-8</strain>
    </source>
</reference>
<keyword evidence="2 4" id="KW-0378">Hydrolase</keyword>
<sequence length="270" mass="30078">MTEANIIKRNNVSIEGNYFSKSTIIFAHGFGTDQSAWNRVKPSFLEKHKLILYDNTGAAGDSYDSYSKEKYKSLDAYARDLIEICAALNIEQAFFAGHSVSGMIGIIAASIQPHLFSKLILIGASPRYLNDVNYTGGFEQSDLDSIYENIESNFYNWANGFSKAAMRNFDRPLLREEFANLLLSLRPDIALETAKAIFQSDYRHLLPKINHDVLILQASNDIAVPQEVGTYLNEQLKNSTLITVNAEGHFPHMSAAPEVAGAIRNFIEAS</sequence>
<dbReference type="Gene3D" id="3.40.50.1820">
    <property type="entry name" value="alpha/beta hydrolase"/>
    <property type="match status" value="1"/>
</dbReference>
<protein>
    <submittedName>
        <fullName evidence="4">Alpha/beta hydrolase</fullName>
    </submittedName>
</protein>
<evidence type="ECO:0000256" key="1">
    <source>
        <dbReference type="ARBA" id="ARBA00008645"/>
    </source>
</evidence>